<keyword evidence="2" id="KW-1185">Reference proteome</keyword>
<accession>A0ACD5V9L9</accession>
<proteinExistence type="predicted"/>
<dbReference type="EnsemblPlants" id="AVESA.00010b.r2.2DG0385800.1">
    <property type="protein sequence ID" value="AVESA.00010b.r2.2DG0385800.1.CDS"/>
    <property type="gene ID" value="AVESA.00010b.r2.2DG0385800"/>
</dbReference>
<sequence>MSEMTPTPPAPPAQGQHAGTPATATTNTNASGDDRTIPSVFTRISRRRSPRFPSSDPMAAFNWLMNGQLPFRRAPAPMPPLESGEGVIIEPDKCRLMSVDEKRDLVRALSKRPESAPEKLQSWSRRDIVEILCADLGRERKYTGLSKQRMLDYLFRVVKGKTSSLAVHAHEKEPTHLFRVVKGKSSSPVVHVQEKEPTPDPNTSNQQHSAKRQRKSENPSRLPVLASNPVTADVPAPPSNVRFCLNLACRAILNLEDKFCRRCSCCICLKYDDNKDPSLWLFCSSEKSLQKDSCGFSCHLECALKDGRAGILQGGQCKKLDGGYYCTHCWKLNDLLGSWKKQLVIAKDARRLDVLCYRIYLSHKVLLSTEKYLVLHQIVDTAMKKLEAEVGPIVGDGNIGRGIVSRLTCGTEVQTLCAQALDAMESLFPVGPPNSQRSSMISSNFIKFEPITQTSITVVFDLGQCPTMAQSVTGFNIWHRVASTGNYLPNPTGIVLAPATTYVVRELKPATSYSFKVAAYSNSNELGSWEVRVKTICQKEDDPKVSVPGGNVVEQNNGSRKTNSGGQSDRSSEGVDSNNNTTVYADLNKSPESDFEYCENPVNLDSDKASHRPNEPTDNLRNIQMVAARVTEVIELDEAPGLSASALDEEPNSTVQTALLRESSNSIGQIPRTEVPISLDASNAIAVNELVIPPPRFSASMPPTAPRVVENGKETGGKSFNTKPGDNVPQNGSSKPEREPGNSSNKRSGKLEDNAHKDGCPEASYEYCVKVVRWLECEGYIETNFRVKFLTWYSLRATPHERKIVSVYVNALIEDPVSLSGQLSDTFSDAIYSKRPPSVPSGFCMDLWH</sequence>
<evidence type="ECO:0000313" key="2">
    <source>
        <dbReference type="Proteomes" id="UP001732700"/>
    </source>
</evidence>
<evidence type="ECO:0000313" key="1">
    <source>
        <dbReference type="EnsemblPlants" id="AVESA.00010b.r2.2DG0385800.1.CDS"/>
    </source>
</evidence>
<dbReference type="Proteomes" id="UP001732700">
    <property type="component" value="Chromosome 2D"/>
</dbReference>
<organism evidence="1 2">
    <name type="scientific">Avena sativa</name>
    <name type="common">Oat</name>
    <dbReference type="NCBI Taxonomy" id="4498"/>
    <lineage>
        <taxon>Eukaryota</taxon>
        <taxon>Viridiplantae</taxon>
        <taxon>Streptophyta</taxon>
        <taxon>Embryophyta</taxon>
        <taxon>Tracheophyta</taxon>
        <taxon>Spermatophyta</taxon>
        <taxon>Magnoliopsida</taxon>
        <taxon>Liliopsida</taxon>
        <taxon>Poales</taxon>
        <taxon>Poaceae</taxon>
        <taxon>BOP clade</taxon>
        <taxon>Pooideae</taxon>
        <taxon>Poodae</taxon>
        <taxon>Poeae</taxon>
        <taxon>Poeae Chloroplast Group 1 (Aveneae type)</taxon>
        <taxon>Aveninae</taxon>
        <taxon>Avena</taxon>
    </lineage>
</organism>
<reference evidence="1" key="1">
    <citation type="submission" date="2021-05" db="EMBL/GenBank/DDBJ databases">
        <authorList>
            <person name="Scholz U."/>
            <person name="Mascher M."/>
            <person name="Fiebig A."/>
        </authorList>
    </citation>
    <scope>NUCLEOTIDE SEQUENCE [LARGE SCALE GENOMIC DNA]</scope>
</reference>
<reference evidence="1" key="2">
    <citation type="submission" date="2025-09" db="UniProtKB">
        <authorList>
            <consortium name="EnsemblPlants"/>
        </authorList>
    </citation>
    <scope>IDENTIFICATION</scope>
</reference>
<name>A0ACD5V9L9_AVESA</name>
<protein>
    <submittedName>
        <fullName evidence="1">Uncharacterized protein</fullName>
    </submittedName>
</protein>